<evidence type="ECO:0000313" key="1">
    <source>
        <dbReference type="EMBL" id="TNN63674.1"/>
    </source>
</evidence>
<evidence type="ECO:0000313" key="2">
    <source>
        <dbReference type="Proteomes" id="UP000314294"/>
    </source>
</evidence>
<dbReference type="AlphaFoldDB" id="A0A4Z2HFI0"/>
<gene>
    <name evidence="1" type="ORF">EYF80_026092</name>
</gene>
<name>A0A4Z2HFI0_9TELE</name>
<keyword evidence="2" id="KW-1185">Reference proteome</keyword>
<organism evidence="1 2">
    <name type="scientific">Liparis tanakae</name>
    <name type="common">Tanaka's snailfish</name>
    <dbReference type="NCBI Taxonomy" id="230148"/>
    <lineage>
        <taxon>Eukaryota</taxon>
        <taxon>Metazoa</taxon>
        <taxon>Chordata</taxon>
        <taxon>Craniata</taxon>
        <taxon>Vertebrata</taxon>
        <taxon>Euteleostomi</taxon>
        <taxon>Actinopterygii</taxon>
        <taxon>Neopterygii</taxon>
        <taxon>Teleostei</taxon>
        <taxon>Neoteleostei</taxon>
        <taxon>Acanthomorphata</taxon>
        <taxon>Eupercaria</taxon>
        <taxon>Perciformes</taxon>
        <taxon>Cottioidei</taxon>
        <taxon>Cottales</taxon>
        <taxon>Liparidae</taxon>
        <taxon>Liparis</taxon>
    </lineage>
</organism>
<sequence length="61" mass="6589">MQSSGLSAQLITSADINQKSEARSSQPHAPTACLVEWRRPDSTLAQTAAPSHGSRCARRRL</sequence>
<dbReference type="Proteomes" id="UP000314294">
    <property type="component" value="Unassembled WGS sequence"/>
</dbReference>
<protein>
    <submittedName>
        <fullName evidence="1">Uncharacterized protein</fullName>
    </submittedName>
</protein>
<reference evidence="1 2" key="1">
    <citation type="submission" date="2019-03" db="EMBL/GenBank/DDBJ databases">
        <title>First draft genome of Liparis tanakae, snailfish: a comprehensive survey of snailfish specific genes.</title>
        <authorList>
            <person name="Kim W."/>
            <person name="Song I."/>
            <person name="Jeong J.-H."/>
            <person name="Kim D."/>
            <person name="Kim S."/>
            <person name="Ryu S."/>
            <person name="Song J.Y."/>
            <person name="Lee S.K."/>
        </authorList>
    </citation>
    <scope>NUCLEOTIDE SEQUENCE [LARGE SCALE GENOMIC DNA]</scope>
    <source>
        <tissue evidence="1">Muscle</tissue>
    </source>
</reference>
<dbReference type="EMBL" id="SRLO01000268">
    <property type="protein sequence ID" value="TNN63674.1"/>
    <property type="molecule type" value="Genomic_DNA"/>
</dbReference>
<proteinExistence type="predicted"/>
<comment type="caution">
    <text evidence="1">The sequence shown here is derived from an EMBL/GenBank/DDBJ whole genome shotgun (WGS) entry which is preliminary data.</text>
</comment>
<accession>A0A4Z2HFI0</accession>